<feature type="transmembrane region" description="Helical" evidence="5">
    <location>
        <begin position="130"/>
        <end position="152"/>
    </location>
</feature>
<feature type="region of interest" description="Disordered" evidence="6">
    <location>
        <begin position="352"/>
        <end position="373"/>
    </location>
</feature>
<feature type="compositionally biased region" description="Basic and acidic residues" evidence="6">
    <location>
        <begin position="60"/>
        <end position="70"/>
    </location>
</feature>
<dbReference type="EMBL" id="CAJNDS010001079">
    <property type="protein sequence ID" value="CAE7246374.1"/>
    <property type="molecule type" value="Genomic_DNA"/>
</dbReference>
<name>A0A812LV94_9DINO</name>
<dbReference type="GO" id="GO:0019706">
    <property type="term" value="F:protein-cysteine S-palmitoyltransferase activity"/>
    <property type="evidence" value="ECO:0007669"/>
    <property type="project" value="UniProtKB-EC"/>
</dbReference>
<feature type="transmembrane region" description="Helical" evidence="5">
    <location>
        <begin position="98"/>
        <end position="118"/>
    </location>
</feature>
<keyword evidence="5" id="KW-0808">Transferase</keyword>
<proteinExistence type="inferred from homology"/>
<dbReference type="EC" id="2.3.1.225" evidence="5"/>
<keyword evidence="5" id="KW-0012">Acyltransferase</keyword>
<dbReference type="OrthoDB" id="6781668at2759"/>
<dbReference type="PROSITE" id="PS50216">
    <property type="entry name" value="DHHC"/>
    <property type="match status" value="1"/>
</dbReference>
<evidence type="ECO:0000256" key="1">
    <source>
        <dbReference type="ARBA" id="ARBA00004141"/>
    </source>
</evidence>
<evidence type="ECO:0000259" key="7">
    <source>
        <dbReference type="Pfam" id="PF01529"/>
    </source>
</evidence>
<keyword evidence="4 5" id="KW-0472">Membrane</keyword>
<feature type="compositionally biased region" description="Basic and acidic residues" evidence="6">
    <location>
        <begin position="78"/>
        <end position="90"/>
    </location>
</feature>
<comment type="caution">
    <text evidence="8">The sequence shown here is derived from an EMBL/GenBank/DDBJ whole genome shotgun (WGS) entry which is preliminary data.</text>
</comment>
<gene>
    <name evidence="8" type="ORF">SNAT2548_LOCUS11701</name>
</gene>
<accession>A0A812LV94</accession>
<dbReference type="AlphaFoldDB" id="A0A812LV94"/>
<comment type="subcellular location">
    <subcellularLocation>
        <location evidence="1">Membrane</location>
        <topology evidence="1">Multi-pass membrane protein</topology>
    </subcellularLocation>
</comment>
<keyword evidence="9" id="KW-1185">Reference proteome</keyword>
<evidence type="ECO:0000313" key="9">
    <source>
        <dbReference type="Proteomes" id="UP000604046"/>
    </source>
</evidence>
<organism evidence="8 9">
    <name type="scientific">Symbiodinium natans</name>
    <dbReference type="NCBI Taxonomy" id="878477"/>
    <lineage>
        <taxon>Eukaryota</taxon>
        <taxon>Sar</taxon>
        <taxon>Alveolata</taxon>
        <taxon>Dinophyceae</taxon>
        <taxon>Suessiales</taxon>
        <taxon>Symbiodiniaceae</taxon>
        <taxon>Symbiodinium</taxon>
    </lineage>
</organism>
<comment type="domain">
    <text evidence="5">The DHHC domain is required for palmitoyltransferase activity.</text>
</comment>
<evidence type="ECO:0000313" key="8">
    <source>
        <dbReference type="EMBL" id="CAE7246374.1"/>
    </source>
</evidence>
<evidence type="ECO:0000256" key="3">
    <source>
        <dbReference type="ARBA" id="ARBA00022989"/>
    </source>
</evidence>
<feature type="transmembrane region" description="Helical" evidence="5">
    <location>
        <begin position="212"/>
        <end position="238"/>
    </location>
</feature>
<dbReference type="Pfam" id="PF01529">
    <property type="entry name" value="DHHC"/>
    <property type="match status" value="1"/>
</dbReference>
<dbReference type="InterPro" id="IPR001594">
    <property type="entry name" value="Palmitoyltrfase_DHHC"/>
</dbReference>
<evidence type="ECO:0000256" key="6">
    <source>
        <dbReference type="SAM" id="MobiDB-lite"/>
    </source>
</evidence>
<evidence type="ECO:0000256" key="2">
    <source>
        <dbReference type="ARBA" id="ARBA00022692"/>
    </source>
</evidence>
<dbReference type="Proteomes" id="UP000604046">
    <property type="component" value="Unassembled WGS sequence"/>
</dbReference>
<dbReference type="GO" id="GO:0016020">
    <property type="term" value="C:membrane"/>
    <property type="evidence" value="ECO:0007669"/>
    <property type="project" value="UniProtKB-SubCell"/>
</dbReference>
<evidence type="ECO:0000256" key="4">
    <source>
        <dbReference type="ARBA" id="ARBA00023136"/>
    </source>
</evidence>
<feature type="region of interest" description="Disordered" evidence="6">
    <location>
        <begin position="58"/>
        <end position="92"/>
    </location>
</feature>
<keyword evidence="3 5" id="KW-1133">Transmembrane helix</keyword>
<keyword evidence="2 5" id="KW-0812">Transmembrane</keyword>
<comment type="catalytic activity">
    <reaction evidence="5">
        <text>L-cysteinyl-[protein] + hexadecanoyl-CoA = S-hexadecanoyl-L-cysteinyl-[protein] + CoA</text>
        <dbReference type="Rhea" id="RHEA:36683"/>
        <dbReference type="Rhea" id="RHEA-COMP:10131"/>
        <dbReference type="Rhea" id="RHEA-COMP:11032"/>
        <dbReference type="ChEBI" id="CHEBI:29950"/>
        <dbReference type="ChEBI" id="CHEBI:57287"/>
        <dbReference type="ChEBI" id="CHEBI:57379"/>
        <dbReference type="ChEBI" id="CHEBI:74151"/>
        <dbReference type="EC" id="2.3.1.225"/>
    </reaction>
</comment>
<comment type="similarity">
    <text evidence="5">Belongs to the DHHC palmitoyltransferase family.</text>
</comment>
<sequence length="373" mass="41332">MSAMLLQGHFRGDAYGPYVAQLYKPVQGSTAIPGPYAQQMMAQAPYVSPGHYAARAVEPGGRRSEDKEACNDPEAACDEDKFGQESKGPEQSDCWKPVLPLTLSVSTILGGVAVMMVQVPMLAELTGWPWMTFSLIALALYGVTLLCMLWVARADPGQVSMKQGEEGQGGELPKRTHKSWLYPEPIRRYDHYCKWLQNVVGLLNHRDSVGEFFMMLIGLTLIAVLGVIIDPCLAVLAYEGTIFMVHVGLISRNETAQVVHNTSKGDNVPAEDLSDSDEYNEHFDKGAFIYSNCFNFWCQPRWPAGVKGDFCFMFWVGWGSQMVLVVNFRMDNSVKSPRELKEAASPLLEQDIKKEGRPGTPATPRPCAVDGWL</sequence>
<reference evidence="8" key="1">
    <citation type="submission" date="2021-02" db="EMBL/GenBank/DDBJ databases">
        <authorList>
            <person name="Dougan E. K."/>
            <person name="Rhodes N."/>
            <person name="Thang M."/>
            <person name="Chan C."/>
        </authorList>
    </citation>
    <scope>NUCLEOTIDE SEQUENCE</scope>
</reference>
<protein>
    <recommendedName>
        <fullName evidence="5">Palmitoyltransferase</fullName>
        <ecNumber evidence="5">2.3.1.225</ecNumber>
    </recommendedName>
</protein>
<feature type="domain" description="Palmitoyltransferase DHHC" evidence="7">
    <location>
        <begin position="173"/>
        <end position="229"/>
    </location>
</feature>
<evidence type="ECO:0000256" key="5">
    <source>
        <dbReference type="RuleBase" id="RU079119"/>
    </source>
</evidence>